<dbReference type="SUPFAM" id="SSF49870">
    <property type="entry name" value="Osmotin, thaumatin-like protein"/>
    <property type="match status" value="1"/>
</dbReference>
<keyword evidence="2" id="KW-1185">Reference proteome</keyword>
<dbReference type="Pfam" id="PF00314">
    <property type="entry name" value="Thaumatin"/>
    <property type="match status" value="1"/>
</dbReference>
<evidence type="ECO:0000313" key="2">
    <source>
        <dbReference type="Proteomes" id="UP001188597"/>
    </source>
</evidence>
<comment type="caution">
    <text evidence="1">The sequence shown here is derived from an EMBL/GenBank/DDBJ whole genome shotgun (WGS) entry which is preliminary data.</text>
</comment>
<dbReference type="SMART" id="SM00205">
    <property type="entry name" value="THN"/>
    <property type="match status" value="1"/>
</dbReference>
<dbReference type="PANTHER" id="PTHR31048">
    <property type="entry name" value="OS03G0233200 PROTEIN"/>
    <property type="match status" value="1"/>
</dbReference>
<dbReference type="AlphaFoldDB" id="A0AA89B6P0"/>
<dbReference type="EMBL" id="JAVXUP010000683">
    <property type="protein sequence ID" value="KAK3022966.1"/>
    <property type="molecule type" value="Genomic_DNA"/>
</dbReference>
<proteinExistence type="predicted"/>
<dbReference type="InterPro" id="IPR037176">
    <property type="entry name" value="Osmotin/thaumatin-like_sf"/>
</dbReference>
<protein>
    <recommendedName>
        <fullName evidence="3">Thaumatin-like protein</fullName>
    </recommendedName>
</protein>
<gene>
    <name evidence="1" type="ORF">RJ639_046670</name>
</gene>
<evidence type="ECO:0008006" key="3">
    <source>
        <dbReference type="Google" id="ProtNLM"/>
    </source>
</evidence>
<dbReference type="Proteomes" id="UP001188597">
    <property type="component" value="Unassembled WGS sequence"/>
</dbReference>
<evidence type="ECO:0000313" key="1">
    <source>
        <dbReference type="EMBL" id="KAK3022966.1"/>
    </source>
</evidence>
<dbReference type="Gene3D" id="2.60.110.10">
    <property type="entry name" value="Thaumatin"/>
    <property type="match status" value="1"/>
</dbReference>
<dbReference type="InterPro" id="IPR001938">
    <property type="entry name" value="Thaumatin"/>
</dbReference>
<reference evidence="1" key="1">
    <citation type="submission" date="2022-12" db="EMBL/GenBank/DDBJ databases">
        <title>Draft genome assemblies for two species of Escallonia (Escalloniales).</title>
        <authorList>
            <person name="Chanderbali A."/>
            <person name="Dervinis C."/>
            <person name="Anghel I."/>
            <person name="Soltis D."/>
            <person name="Soltis P."/>
            <person name="Zapata F."/>
        </authorList>
    </citation>
    <scope>NUCLEOTIDE SEQUENCE</scope>
    <source>
        <strain evidence="1">UCBG64.0493</strain>
        <tissue evidence="1">Leaf</tissue>
    </source>
</reference>
<name>A0AA89B6P0_9ASTE</name>
<organism evidence="1 2">
    <name type="scientific">Escallonia herrerae</name>
    <dbReference type="NCBI Taxonomy" id="1293975"/>
    <lineage>
        <taxon>Eukaryota</taxon>
        <taxon>Viridiplantae</taxon>
        <taxon>Streptophyta</taxon>
        <taxon>Embryophyta</taxon>
        <taxon>Tracheophyta</taxon>
        <taxon>Spermatophyta</taxon>
        <taxon>Magnoliopsida</taxon>
        <taxon>eudicotyledons</taxon>
        <taxon>Gunneridae</taxon>
        <taxon>Pentapetalae</taxon>
        <taxon>asterids</taxon>
        <taxon>campanulids</taxon>
        <taxon>Escalloniales</taxon>
        <taxon>Escalloniaceae</taxon>
        <taxon>Escallonia</taxon>
    </lineage>
</organism>
<dbReference type="PROSITE" id="PS51367">
    <property type="entry name" value="THAUMATIN_2"/>
    <property type="match status" value="1"/>
</dbReference>
<accession>A0AA89B6P0</accession>
<sequence>MGTKYSSEGPPTYCRNATRVYSAKLKLANDCSYKIWPVLASCGGKTTLSAPALVLQPGKSTTVSLPTSSSGRLWGRTFGTYNSSIGRLSCLTEDCGSGLPECAWAGALPPVTIVQFELNGDDGLDWYVVRASRGNNLGILVVPQGGSGGACKAAGYVSDVNGGCESETGGACNCTCFAFSDSRRCCTVSYGRLIPASRVLSRCIPRVGAPGHTVTYTETERMVLGAFLVPPLTTQ</sequence>